<dbReference type="RefSeq" id="WP_006904812.1">
    <property type="nucleotide sequence ID" value="NZ_JH976536.1"/>
</dbReference>
<dbReference type="GO" id="GO:0009847">
    <property type="term" value="P:spore germination"/>
    <property type="evidence" value="ECO:0007669"/>
    <property type="project" value="InterPro"/>
</dbReference>
<dbReference type="PIRSF" id="PIRSF005690">
    <property type="entry name" value="GerBA"/>
    <property type="match status" value="1"/>
</dbReference>
<reference evidence="5" key="2">
    <citation type="submission" date="2012-10" db="EMBL/GenBank/DDBJ databases">
        <title>Improved high-quality draft of Thermaerobacter subterraneus C21, DSM 13965.</title>
        <authorList>
            <consortium name="DOE Joint Genome Institute"/>
            <person name="Eisen J."/>
            <person name="Huntemann M."/>
            <person name="Wei C.-L."/>
            <person name="Han J."/>
            <person name="Detter J.C."/>
            <person name="Han C."/>
            <person name="Tapia R."/>
            <person name="Chen A."/>
            <person name="Kyrpides N."/>
            <person name="Mavromatis K."/>
            <person name="Markowitz V."/>
            <person name="Szeto E."/>
            <person name="Ivanova N."/>
            <person name="Mikhailova N."/>
            <person name="Ovchinnikova G."/>
            <person name="Pagani I."/>
            <person name="Pati A."/>
            <person name="Goodwin L."/>
            <person name="Nordberg H.P."/>
            <person name="Cantor M.N."/>
            <person name="Hua S.X."/>
            <person name="Woyke T."/>
            <person name="Eisen J."/>
            <person name="Klenk H.-P."/>
        </authorList>
    </citation>
    <scope>NUCLEOTIDE SEQUENCE [LARGE SCALE GENOMIC DNA]</scope>
    <source>
        <strain evidence="5">DSM 13965</strain>
    </source>
</reference>
<dbReference type="AlphaFoldDB" id="K6QBT4"/>
<comment type="caution">
    <text evidence="5">The sequence shown here is derived from an EMBL/GenBank/DDBJ whole genome shotgun (WGS) entry which is preliminary data.</text>
</comment>
<feature type="transmembrane region" description="Helical" evidence="4">
    <location>
        <begin position="418"/>
        <end position="435"/>
    </location>
</feature>
<dbReference type="STRING" id="867903.ThesuDRAFT_00110"/>
<dbReference type="PANTHER" id="PTHR22550:SF9">
    <property type="entry name" value="STAGE V SPORULATION PROTEIN AF"/>
    <property type="match status" value="1"/>
</dbReference>
<accession>K6QBT4</accession>
<organism evidence="5 6">
    <name type="scientific">Thermaerobacter subterraneus DSM 13965</name>
    <dbReference type="NCBI Taxonomy" id="867903"/>
    <lineage>
        <taxon>Bacteria</taxon>
        <taxon>Bacillati</taxon>
        <taxon>Bacillota</taxon>
        <taxon>Clostridia</taxon>
        <taxon>Eubacteriales</taxon>
        <taxon>Clostridiales Family XVII. Incertae Sedis</taxon>
        <taxon>Thermaerobacter</taxon>
    </lineage>
</organism>
<dbReference type="InterPro" id="IPR050768">
    <property type="entry name" value="UPF0353/GerABKA_families"/>
</dbReference>
<feature type="transmembrane region" description="Helical" evidence="4">
    <location>
        <begin position="391"/>
        <end position="412"/>
    </location>
</feature>
<gene>
    <name evidence="5" type="ORF">ThesuDRAFT_00110</name>
</gene>
<evidence type="ECO:0000256" key="1">
    <source>
        <dbReference type="ARBA" id="ARBA00005278"/>
    </source>
</evidence>
<protein>
    <submittedName>
        <fullName evidence="5">GerA spore germination protein</fullName>
    </submittedName>
</protein>
<dbReference type="InterPro" id="IPR004995">
    <property type="entry name" value="Spore_Ger"/>
</dbReference>
<keyword evidence="6" id="KW-1185">Reference proteome</keyword>
<evidence type="ECO:0000313" key="5">
    <source>
        <dbReference type="EMBL" id="EKP93866.1"/>
    </source>
</evidence>
<dbReference type="GO" id="GO:0016020">
    <property type="term" value="C:membrane"/>
    <property type="evidence" value="ECO:0007669"/>
    <property type="project" value="InterPro"/>
</dbReference>
<reference evidence="5" key="1">
    <citation type="submission" date="2010-10" db="EMBL/GenBank/DDBJ databases">
        <authorList>
            <consortium name="US DOE Joint Genome Institute (JGI-PGF)"/>
            <person name="Lucas S."/>
            <person name="Copeland A."/>
            <person name="Lapidus A."/>
            <person name="Bruce D."/>
            <person name="Goodwin L."/>
            <person name="Pitluck S."/>
            <person name="Kyrpides N."/>
            <person name="Mavromatis K."/>
            <person name="Detter J.C."/>
            <person name="Han C."/>
            <person name="Land M."/>
            <person name="Hauser L."/>
            <person name="Markowitz V."/>
            <person name="Cheng J.-F."/>
            <person name="Hugenholtz P."/>
            <person name="Woyke T."/>
            <person name="Wu D."/>
            <person name="Pukall R."/>
            <person name="Wahrenburg C."/>
            <person name="Brambilla E."/>
            <person name="Klenk H.-P."/>
            <person name="Eisen J.A."/>
        </authorList>
    </citation>
    <scope>NUCLEOTIDE SEQUENCE [LARGE SCALE GENOMIC DNA]</scope>
    <source>
        <strain evidence="5">DSM 13965</strain>
    </source>
</reference>
<dbReference type="eggNOG" id="COG0697">
    <property type="taxonomic scope" value="Bacteria"/>
</dbReference>
<dbReference type="EMBL" id="AENY02000004">
    <property type="protein sequence ID" value="EKP93866.1"/>
    <property type="molecule type" value="Genomic_DNA"/>
</dbReference>
<evidence type="ECO:0000256" key="4">
    <source>
        <dbReference type="SAM" id="Phobius"/>
    </source>
</evidence>
<keyword evidence="2 4" id="KW-0472">Membrane</keyword>
<evidence type="ECO:0000256" key="3">
    <source>
        <dbReference type="SAM" id="MobiDB-lite"/>
    </source>
</evidence>
<proteinExistence type="inferred from homology"/>
<dbReference type="Pfam" id="PF03323">
    <property type="entry name" value="GerA"/>
    <property type="match status" value="1"/>
</dbReference>
<dbReference type="OrthoDB" id="9772630at2"/>
<feature type="region of interest" description="Disordered" evidence="3">
    <location>
        <begin position="1"/>
        <end position="30"/>
    </location>
</feature>
<dbReference type="PANTHER" id="PTHR22550">
    <property type="entry name" value="SPORE GERMINATION PROTEIN"/>
    <property type="match status" value="1"/>
</dbReference>
<keyword evidence="4" id="KW-0812">Transmembrane</keyword>
<name>K6QBT4_9FIRM</name>
<keyword evidence="4" id="KW-1133">Transmembrane helix</keyword>
<sequence length="528" mass="57939">MTQRAGSPGRGAGQTAASITRAVHHQEQKHRIRRELEANLEYIRRTLGAGETFDVLIKPSRFAGRDAVLVGIDGLVKTDVLLRIMQALAVFEPDEPAQEDERLWFTQVFVEGIGFIEVDPAETLDDVIDKVLMGPVALLVDGLDHAFIIDVRTYPGRGIAEPALEKVLRGPHDGFTETLVHNTALIRRRLRDPQFRAEVLRIGRRSKTDVAMVYLKDVANPELVKLVRERLKAIETDAIPMAESAVVEHLAGPRRWWNPFPLVRFTERPDVAAVHLIEGHVLILVDTSPSAIILPTTLFHHLQHAEEFHENATAGTWARLIRYAGVLLSWLGPPLWVALVLDKGQLQGLPDQLVSILGPRKPAGIGLEWQFILGEVGIELIRLALIHTPEALSTSLGIIGAVLIGQLAVEVGMFTNEAILYIALAALGTFATPSVELAQAFRLLRVGLLVLAGALGIPGFLIGLLLSLVLLLGTRSFGVPYLWPLVPFDGRVLARMLLRQPMTVRVARDRTFPRPAGEAEEAGGPQPA</sequence>
<comment type="similarity">
    <text evidence="1">Belongs to the GerABKA family.</text>
</comment>
<feature type="transmembrane region" description="Helical" evidence="4">
    <location>
        <begin position="447"/>
        <end position="472"/>
    </location>
</feature>
<dbReference type="HOGENOM" id="CLU_021639_3_1_9"/>
<dbReference type="Proteomes" id="UP000005710">
    <property type="component" value="Unassembled WGS sequence"/>
</dbReference>
<evidence type="ECO:0000313" key="6">
    <source>
        <dbReference type="Proteomes" id="UP000005710"/>
    </source>
</evidence>
<evidence type="ECO:0000256" key="2">
    <source>
        <dbReference type="ARBA" id="ARBA00023136"/>
    </source>
</evidence>